<dbReference type="SUPFAM" id="SSF46689">
    <property type="entry name" value="Homeodomain-like"/>
    <property type="match status" value="1"/>
</dbReference>
<feature type="transmembrane region" description="Helical" evidence="4">
    <location>
        <begin position="37"/>
        <end position="54"/>
    </location>
</feature>
<protein>
    <recommendedName>
        <fullName evidence="5">HTH araC/xylS-type domain-containing protein</fullName>
    </recommendedName>
</protein>
<keyword evidence="4" id="KW-0812">Transmembrane</keyword>
<sequence>MFEHILSLLFFAAATQGFLLAGVLAIHKRNIQANHILALWVALLSLDLLGQIFYAEDIYKQLPQLIGLTNCLPLSYAGFFFLYVRSFTTGQPIRWQDIFHFVGYFAGILLISPDLLSSPESKLELVARITADQEPWQYRLIDWFMPTYATIYAIACIVLLKRNQSAVNKARFKWLHGLLLINITIWLVVWLCTLVPYFHIPSNNQLVYFLVSLFIYLLGYASLRQPDLFSAPTNDLVSETKDSVPKYGDNRLPDDLREQILAALEQHMREQTPWRSSNLTLSQLAESTGLASHHISQVLNDHHGQSFNDYLNQYRVNALCHMLSEPHSQNLLDLALSCGFSSKSSFNAIFKKQTGKTPSEYRKSVQA</sequence>
<dbReference type="InterPro" id="IPR018060">
    <property type="entry name" value="HTH_AraC"/>
</dbReference>
<proteinExistence type="predicted"/>
<dbReference type="SMART" id="SM00342">
    <property type="entry name" value="HTH_ARAC"/>
    <property type="match status" value="1"/>
</dbReference>
<dbReference type="PRINTS" id="PR00032">
    <property type="entry name" value="HTHARAC"/>
</dbReference>
<evidence type="ECO:0000256" key="2">
    <source>
        <dbReference type="ARBA" id="ARBA00023125"/>
    </source>
</evidence>
<keyword evidence="7" id="KW-1185">Reference proteome</keyword>
<accession>A0ABQ3BEC1</accession>
<name>A0ABQ3BEC1_9GAMM</name>
<dbReference type="EMBL" id="BMYZ01000004">
    <property type="protein sequence ID" value="GGY86687.1"/>
    <property type="molecule type" value="Genomic_DNA"/>
</dbReference>
<feature type="transmembrane region" description="Helical" evidence="4">
    <location>
        <begin position="66"/>
        <end position="86"/>
    </location>
</feature>
<dbReference type="PANTHER" id="PTHR43280:SF29">
    <property type="entry name" value="ARAC-FAMILY TRANSCRIPTIONAL REGULATOR"/>
    <property type="match status" value="1"/>
</dbReference>
<organism evidence="6 7">
    <name type="scientific">Cellvibrio zantedeschiae</name>
    <dbReference type="NCBI Taxonomy" id="1237077"/>
    <lineage>
        <taxon>Bacteria</taxon>
        <taxon>Pseudomonadati</taxon>
        <taxon>Pseudomonadota</taxon>
        <taxon>Gammaproteobacteria</taxon>
        <taxon>Cellvibrionales</taxon>
        <taxon>Cellvibrionaceae</taxon>
        <taxon>Cellvibrio</taxon>
    </lineage>
</organism>
<feature type="transmembrane region" description="Helical" evidence="4">
    <location>
        <begin position="6"/>
        <end position="25"/>
    </location>
</feature>
<dbReference type="PROSITE" id="PS00041">
    <property type="entry name" value="HTH_ARAC_FAMILY_1"/>
    <property type="match status" value="1"/>
</dbReference>
<feature type="transmembrane region" description="Helical" evidence="4">
    <location>
        <begin position="143"/>
        <end position="160"/>
    </location>
</feature>
<feature type="transmembrane region" description="Helical" evidence="4">
    <location>
        <begin position="98"/>
        <end position="116"/>
    </location>
</feature>
<dbReference type="InterPro" id="IPR018062">
    <property type="entry name" value="HTH_AraC-typ_CS"/>
</dbReference>
<evidence type="ECO:0000259" key="5">
    <source>
        <dbReference type="PROSITE" id="PS01124"/>
    </source>
</evidence>
<dbReference type="Pfam" id="PF12833">
    <property type="entry name" value="HTH_18"/>
    <property type="match status" value="1"/>
</dbReference>
<feature type="domain" description="HTH araC/xylS-type" evidence="5">
    <location>
        <begin position="258"/>
        <end position="364"/>
    </location>
</feature>
<evidence type="ECO:0000313" key="7">
    <source>
        <dbReference type="Proteomes" id="UP000619761"/>
    </source>
</evidence>
<dbReference type="InterPro" id="IPR009057">
    <property type="entry name" value="Homeodomain-like_sf"/>
</dbReference>
<dbReference type="Gene3D" id="1.10.10.60">
    <property type="entry name" value="Homeodomain-like"/>
    <property type="match status" value="2"/>
</dbReference>
<comment type="caution">
    <text evidence="6">The sequence shown here is derived from an EMBL/GenBank/DDBJ whole genome shotgun (WGS) entry which is preliminary data.</text>
</comment>
<feature type="transmembrane region" description="Helical" evidence="4">
    <location>
        <begin position="172"/>
        <end position="200"/>
    </location>
</feature>
<dbReference type="InterPro" id="IPR020449">
    <property type="entry name" value="Tscrpt_reg_AraC-type_HTH"/>
</dbReference>
<keyword evidence="4" id="KW-0472">Membrane</keyword>
<dbReference type="Proteomes" id="UP000619761">
    <property type="component" value="Unassembled WGS sequence"/>
</dbReference>
<evidence type="ECO:0000256" key="3">
    <source>
        <dbReference type="ARBA" id="ARBA00023163"/>
    </source>
</evidence>
<dbReference type="RefSeq" id="WP_189420980.1">
    <property type="nucleotide sequence ID" value="NZ_BMYZ01000004.1"/>
</dbReference>
<gene>
    <name evidence="6" type="ORF">GCM10011613_34820</name>
</gene>
<evidence type="ECO:0000313" key="6">
    <source>
        <dbReference type="EMBL" id="GGY86687.1"/>
    </source>
</evidence>
<evidence type="ECO:0000256" key="4">
    <source>
        <dbReference type="SAM" id="Phobius"/>
    </source>
</evidence>
<reference evidence="7" key="1">
    <citation type="journal article" date="2019" name="Int. J. Syst. Evol. Microbiol.">
        <title>The Global Catalogue of Microorganisms (GCM) 10K type strain sequencing project: providing services to taxonomists for standard genome sequencing and annotation.</title>
        <authorList>
            <consortium name="The Broad Institute Genomics Platform"/>
            <consortium name="The Broad Institute Genome Sequencing Center for Infectious Disease"/>
            <person name="Wu L."/>
            <person name="Ma J."/>
        </authorList>
    </citation>
    <scope>NUCLEOTIDE SEQUENCE [LARGE SCALE GENOMIC DNA]</scope>
    <source>
        <strain evidence="7">KCTC 32239</strain>
    </source>
</reference>
<keyword evidence="1" id="KW-0805">Transcription regulation</keyword>
<evidence type="ECO:0000256" key="1">
    <source>
        <dbReference type="ARBA" id="ARBA00023015"/>
    </source>
</evidence>
<keyword evidence="4" id="KW-1133">Transmembrane helix</keyword>
<keyword evidence="3" id="KW-0804">Transcription</keyword>
<feature type="transmembrane region" description="Helical" evidence="4">
    <location>
        <begin position="206"/>
        <end position="223"/>
    </location>
</feature>
<keyword evidence="2" id="KW-0238">DNA-binding</keyword>
<dbReference type="PANTHER" id="PTHR43280">
    <property type="entry name" value="ARAC-FAMILY TRANSCRIPTIONAL REGULATOR"/>
    <property type="match status" value="1"/>
</dbReference>
<dbReference type="PROSITE" id="PS01124">
    <property type="entry name" value="HTH_ARAC_FAMILY_2"/>
    <property type="match status" value="1"/>
</dbReference>